<name>K4IG67_PSYTT</name>
<gene>
    <name evidence="1" type="ordered locus">P700755_001087</name>
</gene>
<dbReference type="KEGG" id="ptq:P700755_001087"/>
<dbReference type="EMBL" id="CP003879">
    <property type="protein sequence ID" value="AFU68056.1"/>
    <property type="molecule type" value="Genomic_DNA"/>
</dbReference>
<dbReference type="OrthoDB" id="1223654at2"/>
<keyword evidence="2" id="KW-1185">Reference proteome</keyword>
<reference evidence="1" key="1">
    <citation type="submission" date="2006-03" db="EMBL/GenBank/DDBJ databases">
        <authorList>
            <person name="Bowman J."/>
            <person name="Ferriera S."/>
            <person name="Johnson J."/>
            <person name="Kravitz S."/>
            <person name="Halpern A."/>
            <person name="Remington K."/>
            <person name="Beeson K."/>
            <person name="Tran B."/>
            <person name="Rogers Y.-H."/>
            <person name="Friedman R."/>
            <person name="Venter J.C."/>
        </authorList>
    </citation>
    <scope>NUCLEOTIDE SEQUENCE [LARGE SCALE GENOMIC DNA]</scope>
    <source>
        <strain evidence="1">ATCC 700755</strain>
    </source>
</reference>
<dbReference type="Proteomes" id="UP000008514">
    <property type="component" value="Chromosome"/>
</dbReference>
<dbReference type="STRING" id="313595.P700755_001087"/>
<dbReference type="AlphaFoldDB" id="K4IG67"/>
<dbReference type="InterPro" id="IPR008969">
    <property type="entry name" value="CarboxyPept-like_regulatory"/>
</dbReference>
<reference evidence="1" key="2">
    <citation type="submission" date="2012-09" db="EMBL/GenBank/DDBJ databases">
        <title>The complete sequence of Psychroflexus torquis an extreme psychrophile from sea-ice that is stimulated by light.</title>
        <authorList>
            <person name="Feng S."/>
            <person name="Powell S.M."/>
            <person name="Bowman J.P."/>
        </authorList>
    </citation>
    <scope>NUCLEOTIDE SEQUENCE [LARGE SCALE GENOMIC DNA]</scope>
    <source>
        <strain evidence="1">ATCC 700755</strain>
    </source>
</reference>
<dbReference type="SUPFAM" id="SSF49464">
    <property type="entry name" value="Carboxypeptidase regulatory domain-like"/>
    <property type="match status" value="1"/>
</dbReference>
<organism evidence="1 2">
    <name type="scientific">Psychroflexus torquis (strain ATCC 700755 / CIP 106069 / ACAM 623)</name>
    <dbReference type="NCBI Taxonomy" id="313595"/>
    <lineage>
        <taxon>Bacteria</taxon>
        <taxon>Pseudomonadati</taxon>
        <taxon>Bacteroidota</taxon>
        <taxon>Flavobacteriia</taxon>
        <taxon>Flavobacteriales</taxon>
        <taxon>Flavobacteriaceae</taxon>
        <taxon>Psychroflexus</taxon>
    </lineage>
</organism>
<protein>
    <submittedName>
        <fullName evidence="1">Surface protein with CnaB domain</fullName>
    </submittedName>
</protein>
<accession>K4IG67</accession>
<dbReference type="eggNOG" id="COG2373">
    <property type="taxonomic scope" value="Bacteria"/>
</dbReference>
<dbReference type="HOGENOM" id="CLU_063413_0_0_10"/>
<proteinExistence type="predicted"/>
<dbReference type="Pfam" id="PF13715">
    <property type="entry name" value="CarbopepD_reg_2"/>
    <property type="match status" value="1"/>
</dbReference>
<evidence type="ECO:0000313" key="1">
    <source>
        <dbReference type="EMBL" id="AFU68056.1"/>
    </source>
</evidence>
<evidence type="ECO:0000313" key="2">
    <source>
        <dbReference type="Proteomes" id="UP000008514"/>
    </source>
</evidence>
<dbReference type="RefSeq" id="WP_015023662.1">
    <property type="nucleotide sequence ID" value="NC_018721.1"/>
</dbReference>
<sequence length="362" mass="41824">MKFFFASSAFLLCYLLHAQEIKGKIVDDKDNSLSGATIYFDGSTVGTLSRGDGTFAIEYKEQSNLTLVIRFLGFKTYYLPNPDPKSTYEITLTPKENQLDEVVLDASPFTREEMLRAFKRDFLGRTKAGRRASILNEDDIRFYYDIEEKSLYASARQPIEVINKELGYKVEFDLVDFISDFYRVSLDKDDQKTNYFGGTSFFENIAEEDRRIKKKRLKAYKGSSLHFFKSLCSGQLEEDKFQLFHKSFQVSASSVFEIKKVKRKVRSSQVLKAETYEDSYEITILGNDFENLNIDSTSLKKKFQKKVSLLLKNNRSDITFKTKVFYVDDYGNHTQISTILFSGDMSKGRLGNMLPTNYQPHD</sequence>